<dbReference type="RefSeq" id="WP_338254144.1">
    <property type="nucleotide sequence ID" value="NZ_BSRI01000002.1"/>
</dbReference>
<gene>
    <name evidence="2" type="ORF">KDH_48820</name>
</gene>
<proteinExistence type="predicted"/>
<evidence type="ECO:0000259" key="1">
    <source>
        <dbReference type="SMART" id="SM00479"/>
    </source>
</evidence>
<organism evidence="2 3">
    <name type="scientific">Dictyobacter halimunensis</name>
    <dbReference type="NCBI Taxonomy" id="3026934"/>
    <lineage>
        <taxon>Bacteria</taxon>
        <taxon>Bacillati</taxon>
        <taxon>Chloroflexota</taxon>
        <taxon>Ktedonobacteria</taxon>
        <taxon>Ktedonobacterales</taxon>
        <taxon>Dictyobacteraceae</taxon>
        <taxon>Dictyobacter</taxon>
    </lineage>
</organism>
<dbReference type="InterPro" id="IPR012337">
    <property type="entry name" value="RNaseH-like_sf"/>
</dbReference>
<evidence type="ECO:0000313" key="3">
    <source>
        <dbReference type="Proteomes" id="UP001344906"/>
    </source>
</evidence>
<protein>
    <recommendedName>
        <fullName evidence="1">Exonuclease domain-containing protein</fullName>
    </recommendedName>
</protein>
<feature type="domain" description="Exonuclease" evidence="1">
    <location>
        <begin position="81"/>
        <end position="246"/>
    </location>
</feature>
<sequence>MMTNALIPPKLGDLIAQERDLGPVHHLDDLQARVQRRSTIARQIQQWEEALRQVQRQARALPPLPPLKVVHWAQAVRAMPNLVFLEVDTTGLQEDAEIVRVSVLNIRGETLLDCLVTPSQPLSRQMVTITGISNSEIQSSGIPFDQMLDRLRQVVHGAYVLSYNLEFDTGKLKEATHRHHLDELTIIGEDLMERAMSYLHLTSYPKLESLCQQMGQPLPPQPHQTALDRARGQIDVLNAMADVAFASPASVAPVMPP</sequence>
<dbReference type="Proteomes" id="UP001344906">
    <property type="component" value="Unassembled WGS sequence"/>
</dbReference>
<dbReference type="EMBL" id="BSRI01000002">
    <property type="protein sequence ID" value="GLV58048.1"/>
    <property type="molecule type" value="Genomic_DNA"/>
</dbReference>
<dbReference type="SUPFAM" id="SSF53098">
    <property type="entry name" value="Ribonuclease H-like"/>
    <property type="match status" value="1"/>
</dbReference>
<dbReference type="InterPro" id="IPR036397">
    <property type="entry name" value="RNaseH_sf"/>
</dbReference>
<name>A0ABQ6FZS5_9CHLR</name>
<reference evidence="2 3" key="1">
    <citation type="submission" date="2023-02" db="EMBL/GenBank/DDBJ databases">
        <title>Dictyobacter halimunensis sp. nov., a new member of the class Ktedonobacteria from forest soil in a geothermal area.</title>
        <authorList>
            <person name="Rachmania M.K."/>
            <person name="Ningsih F."/>
            <person name="Sakai Y."/>
            <person name="Yabe S."/>
            <person name="Yokota A."/>
            <person name="Sjamsuridzal W."/>
        </authorList>
    </citation>
    <scope>NUCLEOTIDE SEQUENCE [LARGE SCALE GENOMIC DNA]</scope>
    <source>
        <strain evidence="2 3">S3.2.2.5</strain>
    </source>
</reference>
<dbReference type="InterPro" id="IPR013520">
    <property type="entry name" value="Ribonucl_H"/>
</dbReference>
<comment type="caution">
    <text evidence="2">The sequence shown here is derived from an EMBL/GenBank/DDBJ whole genome shotgun (WGS) entry which is preliminary data.</text>
</comment>
<keyword evidence="3" id="KW-1185">Reference proteome</keyword>
<dbReference type="SMART" id="SM00479">
    <property type="entry name" value="EXOIII"/>
    <property type="match status" value="1"/>
</dbReference>
<evidence type="ECO:0000313" key="2">
    <source>
        <dbReference type="EMBL" id="GLV58048.1"/>
    </source>
</evidence>
<accession>A0ABQ6FZS5</accession>
<dbReference type="Gene3D" id="3.30.420.10">
    <property type="entry name" value="Ribonuclease H-like superfamily/Ribonuclease H"/>
    <property type="match status" value="1"/>
</dbReference>